<evidence type="ECO:0000313" key="10">
    <source>
        <dbReference type="EMBL" id="SHO43912.1"/>
    </source>
</evidence>
<dbReference type="NCBIfam" id="TIGR00710">
    <property type="entry name" value="efflux_Bcr_CflA"/>
    <property type="match status" value="1"/>
</dbReference>
<dbReference type="STRING" id="1121416.SAMN02745220_00567"/>
<feature type="transmembrane region" description="Helical" evidence="8">
    <location>
        <begin position="314"/>
        <end position="332"/>
    </location>
</feature>
<feature type="transmembrane region" description="Helical" evidence="8">
    <location>
        <begin position="283"/>
        <end position="302"/>
    </location>
</feature>
<feature type="transmembrane region" description="Helical" evidence="8">
    <location>
        <begin position="105"/>
        <end position="126"/>
    </location>
</feature>
<feature type="transmembrane region" description="Helical" evidence="8">
    <location>
        <begin position="255"/>
        <end position="276"/>
    </location>
</feature>
<comment type="subcellular location">
    <subcellularLocation>
        <location evidence="1">Cell membrane</location>
        <topology evidence="1">Multi-pass membrane protein</topology>
    </subcellularLocation>
</comment>
<name>A0A1M7XY67_9BACT</name>
<evidence type="ECO:0000256" key="1">
    <source>
        <dbReference type="ARBA" id="ARBA00004651"/>
    </source>
</evidence>
<sequence length="412" mass="44688">MKKSTSQGGNTELICLMALLMSLVALTIDAVLPALGVIGESLGVKNPNDNQLVIYTFFFGLSVGQMLYGPLSDSYGRKKAVYLGISILILGSLLSILATNFTFLLIGRACQGFGAATCRIIPMAMIRDKLEGREMARVMSLILVIFIMVPALAPSIGQVILFVAGWRSIFGFILIIGVFAILWFVIRQPETLPIERRQAFSVATIISGVIETCKNPITRYYTIASGMIYGAFLGYLSSAQQILQVQYELGNAFSLYFGGLAIAIGFSSFVTSRLVMRFGMEKLSFLSLLMLAVVSCVFYLYARNFLGHPNLHIFLTYLAVAFFSFGVLFGTFNSMALQPMGHIAGIATSVISSVQMLLSVAVGGTIGQCYNGTVLPLVLGFFLCGLFPLIIMIYVRKCVAGQPMPAVAVSKR</sequence>
<comment type="similarity">
    <text evidence="2">Belongs to the major facilitator superfamily. Bcr/CmlA family.</text>
</comment>
<keyword evidence="4" id="KW-1003">Cell membrane</keyword>
<dbReference type="PANTHER" id="PTHR23502">
    <property type="entry name" value="MAJOR FACILITATOR SUPERFAMILY"/>
    <property type="match status" value="1"/>
</dbReference>
<feature type="transmembrane region" description="Helical" evidence="8">
    <location>
        <begin position="220"/>
        <end position="243"/>
    </location>
</feature>
<dbReference type="InterPro" id="IPR020846">
    <property type="entry name" value="MFS_dom"/>
</dbReference>
<feature type="transmembrane region" description="Helical" evidence="8">
    <location>
        <begin position="344"/>
        <end position="367"/>
    </location>
</feature>
<dbReference type="GO" id="GO:0042910">
    <property type="term" value="F:xenobiotic transmembrane transporter activity"/>
    <property type="evidence" value="ECO:0007669"/>
    <property type="project" value="InterPro"/>
</dbReference>
<feature type="domain" description="Major facilitator superfamily (MFS) profile" evidence="9">
    <location>
        <begin position="13"/>
        <end position="403"/>
    </location>
</feature>
<dbReference type="GO" id="GO:0005886">
    <property type="term" value="C:plasma membrane"/>
    <property type="evidence" value="ECO:0007669"/>
    <property type="project" value="UniProtKB-SubCell"/>
</dbReference>
<evidence type="ECO:0000313" key="11">
    <source>
        <dbReference type="Proteomes" id="UP000184603"/>
    </source>
</evidence>
<feature type="transmembrane region" description="Helical" evidence="8">
    <location>
        <begin position="80"/>
        <end position="99"/>
    </location>
</feature>
<evidence type="ECO:0000256" key="3">
    <source>
        <dbReference type="ARBA" id="ARBA00022448"/>
    </source>
</evidence>
<dbReference type="RefSeq" id="WP_073611935.1">
    <property type="nucleotide sequence ID" value="NZ_FRFE01000002.1"/>
</dbReference>
<dbReference type="InterPro" id="IPR004812">
    <property type="entry name" value="Efflux_drug-R_Bcr/CmlA"/>
</dbReference>
<feature type="transmembrane region" description="Helical" evidence="8">
    <location>
        <begin position="373"/>
        <end position="395"/>
    </location>
</feature>
<evidence type="ECO:0000256" key="7">
    <source>
        <dbReference type="ARBA" id="ARBA00023136"/>
    </source>
</evidence>
<keyword evidence="11" id="KW-1185">Reference proteome</keyword>
<keyword evidence="6 8" id="KW-1133">Transmembrane helix</keyword>
<feature type="transmembrane region" description="Helical" evidence="8">
    <location>
        <begin position="169"/>
        <end position="186"/>
    </location>
</feature>
<dbReference type="GO" id="GO:1990961">
    <property type="term" value="P:xenobiotic detoxification by transmembrane export across the plasma membrane"/>
    <property type="evidence" value="ECO:0007669"/>
    <property type="project" value="InterPro"/>
</dbReference>
<evidence type="ECO:0000256" key="5">
    <source>
        <dbReference type="ARBA" id="ARBA00022692"/>
    </source>
</evidence>
<feature type="transmembrane region" description="Helical" evidence="8">
    <location>
        <begin position="52"/>
        <end position="68"/>
    </location>
</feature>
<evidence type="ECO:0000256" key="4">
    <source>
        <dbReference type="ARBA" id="ARBA00022475"/>
    </source>
</evidence>
<feature type="transmembrane region" description="Helical" evidence="8">
    <location>
        <begin position="138"/>
        <end position="163"/>
    </location>
</feature>
<dbReference type="AlphaFoldDB" id="A0A1M7XY67"/>
<evidence type="ECO:0000256" key="2">
    <source>
        <dbReference type="ARBA" id="ARBA00006236"/>
    </source>
</evidence>
<evidence type="ECO:0000256" key="6">
    <source>
        <dbReference type="ARBA" id="ARBA00022989"/>
    </source>
</evidence>
<feature type="transmembrane region" description="Helical" evidence="8">
    <location>
        <begin position="12"/>
        <end position="32"/>
    </location>
</feature>
<evidence type="ECO:0000259" key="9">
    <source>
        <dbReference type="PROSITE" id="PS50850"/>
    </source>
</evidence>
<dbReference type="Gene3D" id="1.20.1720.10">
    <property type="entry name" value="Multidrug resistance protein D"/>
    <property type="match status" value="1"/>
</dbReference>
<evidence type="ECO:0000256" key="8">
    <source>
        <dbReference type="SAM" id="Phobius"/>
    </source>
</evidence>
<keyword evidence="5 8" id="KW-0812">Transmembrane</keyword>
<dbReference type="InterPro" id="IPR011701">
    <property type="entry name" value="MFS"/>
</dbReference>
<accession>A0A1M7XY67</accession>
<dbReference type="PANTHER" id="PTHR23502:SF132">
    <property type="entry name" value="POLYAMINE TRANSPORTER 2-RELATED"/>
    <property type="match status" value="1"/>
</dbReference>
<organism evidence="10 11">
    <name type="scientific">Desulfopila aestuarii DSM 18488</name>
    <dbReference type="NCBI Taxonomy" id="1121416"/>
    <lineage>
        <taxon>Bacteria</taxon>
        <taxon>Pseudomonadati</taxon>
        <taxon>Thermodesulfobacteriota</taxon>
        <taxon>Desulfobulbia</taxon>
        <taxon>Desulfobulbales</taxon>
        <taxon>Desulfocapsaceae</taxon>
        <taxon>Desulfopila</taxon>
    </lineage>
</organism>
<dbReference type="Proteomes" id="UP000184603">
    <property type="component" value="Unassembled WGS sequence"/>
</dbReference>
<reference evidence="10 11" key="1">
    <citation type="submission" date="2016-12" db="EMBL/GenBank/DDBJ databases">
        <authorList>
            <person name="Song W.-J."/>
            <person name="Kurnit D.M."/>
        </authorList>
    </citation>
    <scope>NUCLEOTIDE SEQUENCE [LARGE SCALE GENOMIC DNA]</scope>
    <source>
        <strain evidence="10 11">DSM 18488</strain>
    </source>
</reference>
<dbReference type="InterPro" id="IPR036259">
    <property type="entry name" value="MFS_trans_sf"/>
</dbReference>
<protein>
    <submittedName>
        <fullName evidence="10">MFS transporter, DHA1 family, bicyclomycin/chloramphenicol resistance protein</fullName>
    </submittedName>
</protein>
<keyword evidence="3" id="KW-0813">Transport</keyword>
<dbReference type="CDD" id="cd17320">
    <property type="entry name" value="MFS_MdfA_MDR_like"/>
    <property type="match status" value="1"/>
</dbReference>
<proteinExistence type="inferred from homology"/>
<gene>
    <name evidence="10" type="ORF">SAMN02745220_00567</name>
</gene>
<keyword evidence="7 8" id="KW-0472">Membrane</keyword>
<dbReference type="PROSITE" id="PS50850">
    <property type="entry name" value="MFS"/>
    <property type="match status" value="1"/>
</dbReference>
<dbReference type="SUPFAM" id="SSF103473">
    <property type="entry name" value="MFS general substrate transporter"/>
    <property type="match status" value="1"/>
</dbReference>
<dbReference type="Pfam" id="PF07690">
    <property type="entry name" value="MFS_1"/>
    <property type="match status" value="1"/>
</dbReference>
<dbReference type="EMBL" id="FRFE01000002">
    <property type="protein sequence ID" value="SHO43912.1"/>
    <property type="molecule type" value="Genomic_DNA"/>
</dbReference>